<dbReference type="Proteomes" id="UP000050525">
    <property type="component" value="Unassembled WGS sequence"/>
</dbReference>
<organism evidence="1 2">
    <name type="scientific">Alligator mississippiensis</name>
    <name type="common">American alligator</name>
    <dbReference type="NCBI Taxonomy" id="8496"/>
    <lineage>
        <taxon>Eukaryota</taxon>
        <taxon>Metazoa</taxon>
        <taxon>Chordata</taxon>
        <taxon>Craniata</taxon>
        <taxon>Vertebrata</taxon>
        <taxon>Euteleostomi</taxon>
        <taxon>Archelosauria</taxon>
        <taxon>Archosauria</taxon>
        <taxon>Crocodylia</taxon>
        <taxon>Alligatoridae</taxon>
        <taxon>Alligatorinae</taxon>
        <taxon>Alligator</taxon>
    </lineage>
</organism>
<name>A0A151PFU5_ALLMI</name>
<comment type="caution">
    <text evidence="1">The sequence shown here is derived from an EMBL/GenBank/DDBJ whole genome shotgun (WGS) entry which is preliminary data.</text>
</comment>
<gene>
    <name evidence="1" type="ORF">Y1Q_0019744</name>
</gene>
<dbReference type="AlphaFoldDB" id="A0A151PFU5"/>
<dbReference type="EMBL" id="AKHW03000416">
    <property type="protein sequence ID" value="KYO47655.1"/>
    <property type="molecule type" value="Genomic_DNA"/>
</dbReference>
<accession>A0A151PFU5</accession>
<protein>
    <submittedName>
        <fullName evidence="1">Uncharacterized protein</fullName>
    </submittedName>
</protein>
<keyword evidence="2" id="KW-1185">Reference proteome</keyword>
<proteinExistence type="predicted"/>
<sequence length="88" mass="10122">MAASTVVTKLLWFQLTAWRDQKALRGHKGKEAEMLVKEGAAQDEGVLKNDLKRHGDHSALSYLKSRLQLLKEWKEKKQQPSYWTVSKA</sequence>
<evidence type="ECO:0000313" key="2">
    <source>
        <dbReference type="Proteomes" id="UP000050525"/>
    </source>
</evidence>
<reference evidence="1 2" key="1">
    <citation type="journal article" date="2012" name="Genome Biol.">
        <title>Sequencing three crocodilian genomes to illuminate the evolution of archosaurs and amniotes.</title>
        <authorList>
            <person name="St John J.A."/>
            <person name="Braun E.L."/>
            <person name="Isberg S.R."/>
            <person name="Miles L.G."/>
            <person name="Chong A.Y."/>
            <person name="Gongora J."/>
            <person name="Dalzell P."/>
            <person name="Moran C."/>
            <person name="Bed'hom B."/>
            <person name="Abzhanov A."/>
            <person name="Burgess S.C."/>
            <person name="Cooksey A.M."/>
            <person name="Castoe T.A."/>
            <person name="Crawford N.G."/>
            <person name="Densmore L.D."/>
            <person name="Drew J.C."/>
            <person name="Edwards S.V."/>
            <person name="Faircloth B.C."/>
            <person name="Fujita M.K."/>
            <person name="Greenwold M.J."/>
            <person name="Hoffmann F.G."/>
            <person name="Howard J.M."/>
            <person name="Iguchi T."/>
            <person name="Janes D.E."/>
            <person name="Khan S.Y."/>
            <person name="Kohno S."/>
            <person name="de Koning A.J."/>
            <person name="Lance S.L."/>
            <person name="McCarthy F.M."/>
            <person name="McCormack J.E."/>
            <person name="Merchant M.E."/>
            <person name="Peterson D.G."/>
            <person name="Pollock D.D."/>
            <person name="Pourmand N."/>
            <person name="Raney B.J."/>
            <person name="Roessler K.A."/>
            <person name="Sanford J.R."/>
            <person name="Sawyer R.H."/>
            <person name="Schmidt C.J."/>
            <person name="Triplett E.W."/>
            <person name="Tuberville T.D."/>
            <person name="Venegas-Anaya M."/>
            <person name="Howard J.T."/>
            <person name="Jarvis E.D."/>
            <person name="Guillette L.J.Jr."/>
            <person name="Glenn T.C."/>
            <person name="Green R.E."/>
            <person name="Ray D.A."/>
        </authorList>
    </citation>
    <scope>NUCLEOTIDE SEQUENCE [LARGE SCALE GENOMIC DNA]</scope>
    <source>
        <strain evidence="1">KSC_2009_1</strain>
    </source>
</reference>
<evidence type="ECO:0000313" key="1">
    <source>
        <dbReference type="EMBL" id="KYO47655.1"/>
    </source>
</evidence>